<evidence type="ECO:0000313" key="3">
    <source>
        <dbReference type="EMBL" id="KAJ6999315.1"/>
    </source>
</evidence>
<dbReference type="InterPro" id="IPR012340">
    <property type="entry name" value="NA-bd_OB-fold"/>
</dbReference>
<feature type="transmembrane region" description="Helical" evidence="2">
    <location>
        <begin position="308"/>
        <end position="331"/>
    </location>
</feature>
<dbReference type="SUPFAM" id="SSF50249">
    <property type="entry name" value="Nucleic acid-binding proteins"/>
    <property type="match status" value="1"/>
</dbReference>
<comment type="caution">
    <text evidence="3">The sequence shown here is derived from an EMBL/GenBank/DDBJ whole genome shotgun (WGS) entry which is preliminary data.</text>
</comment>
<evidence type="ECO:0000313" key="4">
    <source>
        <dbReference type="Proteomes" id="UP001164929"/>
    </source>
</evidence>
<sequence length="371" mass="42647">MGIDRSSTLIVNKTCLALVADETASVHFQFWGDECDAFEPGDIICLANGIFSYNRNNNLVLRAGRRGAIKKVGEFTMTLITYFIKTKADCNTPKFSDHVPFPYDYKLYPALSFHSISYVLLALQGLVGLGLPEPILVGRLFLAYRDAFWWVFSLNFNPGSSQTISMNIYLRFQAQYLPWFSGVFCLDSPSSNGPHPTRPVLMGICLRIWARLVPACRGLFWWVLAFDFEPNWSWSCKILVMVDPVMLRPISVGLRLGFKAWLGLYLWYRHVNACFNVYLHWISSLIYRYQSRPFRCGWSLPNTVRSGVYLPWITDPIGFGPLGPIYVAWFVMAHPGIYWWCWLIKAMFNGYLPWFLVLILVKSMVDIISSK</sequence>
<keyword evidence="2" id="KW-0812">Transmembrane</keyword>
<dbReference type="GO" id="GO:0000724">
    <property type="term" value="P:double-strand break repair via homologous recombination"/>
    <property type="evidence" value="ECO:0007669"/>
    <property type="project" value="TreeGrafter"/>
</dbReference>
<keyword evidence="4" id="KW-1185">Reference proteome</keyword>
<dbReference type="GO" id="GO:0010212">
    <property type="term" value="P:response to ionizing radiation"/>
    <property type="evidence" value="ECO:0007669"/>
    <property type="project" value="TreeGrafter"/>
</dbReference>
<feature type="transmembrane region" description="Helical" evidence="2">
    <location>
        <begin position="266"/>
        <end position="287"/>
    </location>
</feature>
<dbReference type="AlphaFoldDB" id="A0AAD6W4W5"/>
<accession>A0AAD6W4W5</accession>
<keyword evidence="2" id="KW-1133">Transmembrane helix</keyword>
<proteinExistence type="predicted"/>
<dbReference type="PANTHER" id="PTHR13356:SF0">
    <property type="entry name" value="SOSS COMPLEX SUBUNIT B HOMOLOG"/>
    <property type="match status" value="1"/>
</dbReference>
<dbReference type="EMBL" id="JAQIZT010000004">
    <property type="protein sequence ID" value="KAJ6999315.1"/>
    <property type="molecule type" value="Genomic_DNA"/>
</dbReference>
<dbReference type="PANTHER" id="PTHR13356">
    <property type="entry name" value="OB FOLD NUCLEIC ACID BINDING PROTEIN-RELATED"/>
    <property type="match status" value="1"/>
</dbReference>
<name>A0AAD6W4W5_9ROSI</name>
<dbReference type="InterPro" id="IPR051231">
    <property type="entry name" value="SOSS-B"/>
</dbReference>
<dbReference type="GO" id="GO:0044818">
    <property type="term" value="P:mitotic G2/M transition checkpoint"/>
    <property type="evidence" value="ECO:0007669"/>
    <property type="project" value="TreeGrafter"/>
</dbReference>
<dbReference type="GO" id="GO:0003677">
    <property type="term" value="F:DNA binding"/>
    <property type="evidence" value="ECO:0007669"/>
    <property type="project" value="UniProtKB-KW"/>
</dbReference>
<keyword evidence="2" id="KW-0472">Membrane</keyword>
<dbReference type="Proteomes" id="UP001164929">
    <property type="component" value="Chromosome 4"/>
</dbReference>
<protein>
    <submittedName>
        <fullName evidence="3">Uncharacterized protein</fullName>
    </submittedName>
</protein>
<dbReference type="GO" id="GO:0070876">
    <property type="term" value="C:SOSS complex"/>
    <property type="evidence" value="ECO:0007669"/>
    <property type="project" value="TreeGrafter"/>
</dbReference>
<gene>
    <name evidence="3" type="ORF">NC653_010108</name>
</gene>
<reference evidence="3 4" key="1">
    <citation type="journal article" date="2023" name="Mol. Ecol. Resour.">
        <title>Chromosome-level genome assembly of a triploid poplar Populus alba 'Berolinensis'.</title>
        <authorList>
            <person name="Chen S."/>
            <person name="Yu Y."/>
            <person name="Wang X."/>
            <person name="Wang S."/>
            <person name="Zhang T."/>
            <person name="Zhou Y."/>
            <person name="He R."/>
            <person name="Meng N."/>
            <person name="Wang Y."/>
            <person name="Liu W."/>
            <person name="Liu Z."/>
            <person name="Liu J."/>
            <person name="Guo Q."/>
            <person name="Huang H."/>
            <person name="Sederoff R.R."/>
            <person name="Wang G."/>
            <person name="Qu G."/>
            <person name="Chen S."/>
        </authorList>
    </citation>
    <scope>NUCLEOTIDE SEQUENCE [LARGE SCALE GENOMIC DNA]</scope>
    <source>
        <strain evidence="3">SC-2020</strain>
    </source>
</reference>
<organism evidence="3 4">
    <name type="scientific">Populus alba x Populus x berolinensis</name>
    <dbReference type="NCBI Taxonomy" id="444605"/>
    <lineage>
        <taxon>Eukaryota</taxon>
        <taxon>Viridiplantae</taxon>
        <taxon>Streptophyta</taxon>
        <taxon>Embryophyta</taxon>
        <taxon>Tracheophyta</taxon>
        <taxon>Spermatophyta</taxon>
        <taxon>Magnoliopsida</taxon>
        <taxon>eudicotyledons</taxon>
        <taxon>Gunneridae</taxon>
        <taxon>Pentapetalae</taxon>
        <taxon>rosids</taxon>
        <taxon>fabids</taxon>
        <taxon>Malpighiales</taxon>
        <taxon>Salicaceae</taxon>
        <taxon>Saliceae</taxon>
        <taxon>Populus</taxon>
    </lineage>
</organism>
<dbReference type="Gene3D" id="2.40.50.140">
    <property type="entry name" value="Nucleic acid-binding proteins"/>
    <property type="match status" value="1"/>
</dbReference>
<feature type="transmembrane region" description="Helical" evidence="2">
    <location>
        <begin position="337"/>
        <end position="361"/>
    </location>
</feature>
<keyword evidence="1" id="KW-0238">DNA-binding</keyword>
<evidence type="ECO:0000256" key="1">
    <source>
        <dbReference type="ARBA" id="ARBA00023125"/>
    </source>
</evidence>
<evidence type="ECO:0000256" key="2">
    <source>
        <dbReference type="SAM" id="Phobius"/>
    </source>
</evidence>